<dbReference type="RefSeq" id="YP_004323936.1">
    <property type="nucleotide sequence ID" value="NC_015286.1"/>
</dbReference>
<dbReference type="InterPro" id="IPR002387">
    <property type="entry name" value="Plastocyanin"/>
</dbReference>
<gene>
    <name evidence="8" type="primary">petE</name>
    <name evidence="8" type="ORF">Syn19_103</name>
</gene>
<keyword evidence="6" id="KW-0472">Membrane</keyword>
<evidence type="ECO:0000313" key="9">
    <source>
        <dbReference type="Proteomes" id="UP000006535"/>
    </source>
</evidence>
<dbReference type="InterPro" id="IPR028871">
    <property type="entry name" value="BlueCu_1_BS"/>
</dbReference>
<dbReference type="GO" id="GO:0016020">
    <property type="term" value="C:membrane"/>
    <property type="evidence" value="ECO:0007669"/>
    <property type="project" value="UniProtKB-SubCell"/>
</dbReference>
<dbReference type="Gene3D" id="2.60.40.420">
    <property type="entry name" value="Cupredoxins - blue copper proteins"/>
    <property type="match status" value="1"/>
</dbReference>
<organism evidence="8 9">
    <name type="scientific">Synechococcus phage Syn19</name>
    <dbReference type="NCBI Taxonomy" id="445684"/>
    <lineage>
        <taxon>Viruses</taxon>
        <taxon>Duplodnaviria</taxon>
        <taxon>Heunggongvirae</taxon>
        <taxon>Uroviricota</taxon>
        <taxon>Caudoviricetes</taxon>
        <taxon>Pantevenvirales</taxon>
        <taxon>Kyanoviridae</taxon>
        <taxon>Pontusvirus</taxon>
        <taxon>Pontusvirus syn19</taxon>
    </lineage>
</organism>
<reference evidence="8 9" key="1">
    <citation type="journal article" date="2010" name="Environ. Microbiol.">
        <title>Genomic analysis of oceanic cyanobacterial myoviruses compared with T4-like myoviruses from diverse hosts and environments.</title>
        <authorList>
            <person name="Sullivan M.B."/>
            <person name="Huang K.H."/>
            <person name="Ignacio-Espinoza J.C."/>
            <person name="Berlin A.M."/>
            <person name="Kelly L."/>
            <person name="Weigele P.R."/>
            <person name="DeFrancesco A.S."/>
            <person name="Kern S.E."/>
            <person name="Thompson L.R."/>
            <person name="Young S."/>
            <person name="Yandava C."/>
            <person name="Fu R."/>
            <person name="Krastins B."/>
            <person name="Chase M."/>
            <person name="Sarracino D."/>
            <person name="Osburne M.S."/>
            <person name="Henn M.R."/>
            <person name="Chisholm S.W."/>
        </authorList>
    </citation>
    <scope>NUCLEOTIDE SEQUENCE [LARGE SCALE GENOMIC DNA]</scope>
    <source>
        <strain evidence="8">Syn19</strain>
    </source>
</reference>
<dbReference type="NCBIfam" id="TIGR02656">
    <property type="entry name" value="cyanin_plasto"/>
    <property type="match status" value="1"/>
</dbReference>
<dbReference type="EMBL" id="GU071106">
    <property type="protein sequence ID" value="ADO99454.1"/>
    <property type="molecule type" value="Genomic_DNA"/>
</dbReference>
<keyword evidence="3" id="KW-0479">Metal-binding</keyword>
<evidence type="ECO:0000256" key="2">
    <source>
        <dbReference type="ARBA" id="ARBA00022448"/>
    </source>
</evidence>
<dbReference type="PRINTS" id="PR00157">
    <property type="entry name" value="PLASTOCYANIN"/>
</dbReference>
<evidence type="ECO:0000256" key="6">
    <source>
        <dbReference type="ARBA" id="ARBA00023136"/>
    </source>
</evidence>
<dbReference type="KEGG" id="vg:10328466"/>
<dbReference type="Pfam" id="PF00127">
    <property type="entry name" value="Copper-bind"/>
    <property type="match status" value="1"/>
</dbReference>
<evidence type="ECO:0000256" key="1">
    <source>
        <dbReference type="ARBA" id="ARBA00004370"/>
    </source>
</evidence>
<accession>E3SQ68</accession>
<dbReference type="Proteomes" id="UP000006535">
    <property type="component" value="Segment"/>
</dbReference>
<evidence type="ECO:0000313" key="8">
    <source>
        <dbReference type="EMBL" id="ADO99454.1"/>
    </source>
</evidence>
<dbReference type="SUPFAM" id="SSF49503">
    <property type="entry name" value="Cupredoxins"/>
    <property type="match status" value="1"/>
</dbReference>
<dbReference type="GO" id="GO:0009055">
    <property type="term" value="F:electron transfer activity"/>
    <property type="evidence" value="ECO:0007669"/>
    <property type="project" value="InterPro"/>
</dbReference>
<evidence type="ECO:0000259" key="7">
    <source>
        <dbReference type="Pfam" id="PF00127"/>
    </source>
</evidence>
<keyword evidence="9" id="KW-1185">Reference proteome</keyword>
<evidence type="ECO:0000256" key="5">
    <source>
        <dbReference type="ARBA" id="ARBA00023008"/>
    </source>
</evidence>
<protein>
    <submittedName>
        <fullName evidence="8">Plastocyanin</fullName>
    </submittedName>
</protein>
<dbReference type="InterPro" id="IPR000923">
    <property type="entry name" value="BlueCu_1"/>
</dbReference>
<comment type="subcellular location">
    <subcellularLocation>
        <location evidence="1">Membrane</location>
    </subcellularLocation>
</comment>
<evidence type="ECO:0000256" key="3">
    <source>
        <dbReference type="ARBA" id="ARBA00022723"/>
    </source>
</evidence>
<keyword evidence="2" id="KW-0813">Transport</keyword>
<keyword evidence="5" id="KW-0186">Copper</keyword>
<dbReference type="GeneID" id="10328466"/>
<keyword evidence="4" id="KW-0249">Electron transport</keyword>
<proteinExistence type="predicted"/>
<feature type="domain" description="Blue (type 1) copper" evidence="7">
    <location>
        <begin position="28"/>
        <end position="112"/>
    </location>
</feature>
<name>E3SQ68_9CAUD</name>
<dbReference type="PANTHER" id="PTHR34192:SF10">
    <property type="entry name" value="PLASTOCYANIN MAJOR ISOFORM, CHLOROPLASTIC-RELATED"/>
    <property type="match status" value="1"/>
</dbReference>
<dbReference type="PROSITE" id="PS00196">
    <property type="entry name" value="COPPER_BLUE"/>
    <property type="match status" value="1"/>
</dbReference>
<dbReference type="GO" id="GO:0005507">
    <property type="term" value="F:copper ion binding"/>
    <property type="evidence" value="ECO:0007669"/>
    <property type="project" value="InterPro"/>
</dbReference>
<dbReference type="OrthoDB" id="16922at10239"/>
<dbReference type="PANTHER" id="PTHR34192">
    <property type="entry name" value="PLASTOCYANIN MAJOR ISOFORM, CHLOROPLASTIC-RELATED"/>
    <property type="match status" value="1"/>
</dbReference>
<evidence type="ECO:0000256" key="4">
    <source>
        <dbReference type="ARBA" id="ARBA00022982"/>
    </source>
</evidence>
<sequence>MLFNLMKFFIALFASLFLALPAWAVDVQMGSNGNLVFDPAEVTISAGESVHFVNNMLPPHNVIIEDHPELGHEALAMMPGEEFDVAFPEAGDYTYWCGPHKGAGMVGTIHVE</sequence>
<dbReference type="InterPro" id="IPR008972">
    <property type="entry name" value="Cupredoxin"/>
</dbReference>